<evidence type="ECO:0000313" key="1">
    <source>
        <dbReference type="EMBL" id="KQC84850.1"/>
    </source>
</evidence>
<gene>
    <name evidence="1" type="ORF">APZ18_08990</name>
</gene>
<reference evidence="1 2" key="1">
    <citation type="submission" date="2015-10" db="EMBL/GenBank/DDBJ databases">
        <title>Butyribacter intestini gen. nov., sp. nov., a butyric acid-producing bacterium of the family Lachnospiraceae isolated from the human faeces.</title>
        <authorList>
            <person name="Zou Y."/>
            <person name="Xue W."/>
            <person name="Luo G."/>
            <person name="Lv M."/>
        </authorList>
    </citation>
    <scope>NUCLEOTIDE SEQUENCE [LARGE SCALE GENOMIC DNA]</scope>
    <source>
        <strain evidence="1 2">TF01-11</strain>
    </source>
</reference>
<proteinExistence type="predicted"/>
<name>A0AAW3JRN7_9FIRM</name>
<accession>A0AAW3JRN7</accession>
<protein>
    <submittedName>
        <fullName evidence="1">Uncharacterized protein</fullName>
    </submittedName>
</protein>
<evidence type="ECO:0000313" key="2">
    <source>
        <dbReference type="Proteomes" id="UP000050833"/>
    </source>
</evidence>
<dbReference type="EMBL" id="LLKB01000005">
    <property type="protein sequence ID" value="KQC84850.1"/>
    <property type="molecule type" value="Genomic_DNA"/>
</dbReference>
<organism evidence="1 2">
    <name type="scientific">Butyribacter intestini</name>
    <dbReference type="NCBI Taxonomy" id="1703332"/>
    <lineage>
        <taxon>Bacteria</taxon>
        <taxon>Bacillati</taxon>
        <taxon>Bacillota</taxon>
        <taxon>Clostridia</taxon>
        <taxon>Lachnospirales</taxon>
        <taxon>Lachnospiraceae</taxon>
        <taxon>Butyribacter</taxon>
    </lineage>
</organism>
<sequence>MALFFNQATLSHNGTSTVSNITTGEIIEALTATKTAVVPTYNANSTITYVLSLLNSSQAAISGLTITDTLGSYPFGALTLKPLDYIEGSVKYYINGVLQAAPAATTIPELAFSNITVPAGGNTTIIYDAKINNFAPLSTDSTITNTASISGNDIANPVTAAETISTENGTNLSINKSLSPTTITENGQITYTFVIENFGNTAAAAEDLLSISDVFTPALNNISVTYNSAPWAETGNYTYDATTGSFETVAGKITVPAATYTQDPATGAWSIAPGTTTITITGRI</sequence>
<dbReference type="Proteomes" id="UP000050833">
    <property type="component" value="Unassembled WGS sequence"/>
</dbReference>
<dbReference type="RefSeq" id="WP_055944016.1">
    <property type="nucleotide sequence ID" value="NZ_JAQDCV010000002.1"/>
</dbReference>
<comment type="caution">
    <text evidence="1">The sequence shown here is derived from an EMBL/GenBank/DDBJ whole genome shotgun (WGS) entry which is preliminary data.</text>
</comment>
<keyword evidence="2" id="KW-1185">Reference proteome</keyword>
<dbReference type="AlphaFoldDB" id="A0AAW3JRN7"/>